<dbReference type="HOGENOM" id="CLU_1314342_0_0_11"/>
<feature type="transmembrane region" description="Helical" evidence="1">
    <location>
        <begin position="93"/>
        <end position="118"/>
    </location>
</feature>
<dbReference type="STRING" id="1133849.O3I_005660"/>
<dbReference type="EMBL" id="CP003876">
    <property type="protein sequence ID" value="AFT99094.1"/>
    <property type="molecule type" value="Genomic_DNA"/>
</dbReference>
<organism evidence="2 3">
    <name type="scientific">Nocardia brasiliensis (strain ATCC 700358 / HUJEG-1)</name>
    <dbReference type="NCBI Taxonomy" id="1133849"/>
    <lineage>
        <taxon>Bacteria</taxon>
        <taxon>Bacillati</taxon>
        <taxon>Actinomycetota</taxon>
        <taxon>Actinomycetes</taxon>
        <taxon>Mycobacteriales</taxon>
        <taxon>Nocardiaceae</taxon>
        <taxon>Nocardia</taxon>
    </lineage>
</organism>
<keyword evidence="1" id="KW-0812">Transmembrane</keyword>
<feature type="transmembrane region" description="Helical" evidence="1">
    <location>
        <begin position="24"/>
        <end position="45"/>
    </location>
</feature>
<evidence type="ECO:0000256" key="1">
    <source>
        <dbReference type="SAM" id="Phobius"/>
    </source>
</evidence>
<dbReference type="RefSeq" id="WP_014981950.1">
    <property type="nucleotide sequence ID" value="NC_018681.1"/>
</dbReference>
<keyword evidence="1" id="KW-0472">Membrane</keyword>
<accession>K0EQI6</accession>
<reference evidence="2 3" key="1">
    <citation type="journal article" date="2012" name="J. Bacteriol.">
        <title>Complete genome sequence of Nocardia brasiliensis HUJEG-1.</title>
        <authorList>
            <person name="Vera-Cabrera L."/>
            <person name="Ortiz-Lopez R."/>
            <person name="Elizondo-Gonzalez R."/>
            <person name="Perez-Maya A.A."/>
            <person name="Ocampo-Candiani J."/>
        </authorList>
    </citation>
    <scope>NUCLEOTIDE SEQUENCE [LARGE SCALE GENOMIC DNA]</scope>
    <source>
        <strain evidence="3">ATCC 700358</strain>
    </source>
</reference>
<dbReference type="AlphaFoldDB" id="K0EQI6"/>
<name>K0EQI6_NOCB7</name>
<keyword evidence="3" id="KW-1185">Reference proteome</keyword>
<keyword evidence="1" id="KW-1133">Transmembrane helix</keyword>
<dbReference type="Proteomes" id="UP000006304">
    <property type="component" value="Chromosome"/>
</dbReference>
<feature type="transmembrane region" description="Helical" evidence="1">
    <location>
        <begin position="175"/>
        <end position="194"/>
    </location>
</feature>
<dbReference type="eggNOG" id="ENOG50334P4">
    <property type="taxonomic scope" value="Bacteria"/>
</dbReference>
<proteinExistence type="predicted"/>
<evidence type="ECO:0000313" key="2">
    <source>
        <dbReference type="EMBL" id="AFT99094.1"/>
    </source>
</evidence>
<dbReference type="KEGG" id="nbr:O3I_005660"/>
<dbReference type="TCDB" id="9.A.12.1.2">
    <property type="family name" value="the putative mlbj/q lantibiotic nai-107 immunity protein (mlip) family"/>
</dbReference>
<sequence length="209" mass="21634">MNRIERLGYDTEVNPIWRYEIRRCGLGVLAPTPLAGVVIGIALVAFDGAMILRTVALEVVPLTAGLVTAAVLGRERMLELHLTVRTPYPQTVVRRLVLVGASVCGAVASIGALGWSAAAVAAGPLLVSTPAFALALISVATFVVVASGSAAGASAIVVTVWSAKLLVLDQIMRGVWAQAAVAVTLAALFAWAAAVRVADSEAQLREVRA</sequence>
<feature type="transmembrane region" description="Helical" evidence="1">
    <location>
        <begin position="51"/>
        <end position="72"/>
    </location>
</feature>
<protein>
    <submittedName>
        <fullName evidence="2">Uncharacterized protein</fullName>
    </submittedName>
</protein>
<gene>
    <name evidence="2" type="ORF">O3I_005660</name>
</gene>
<evidence type="ECO:0000313" key="3">
    <source>
        <dbReference type="Proteomes" id="UP000006304"/>
    </source>
</evidence>
<feature type="transmembrane region" description="Helical" evidence="1">
    <location>
        <begin position="130"/>
        <end position="163"/>
    </location>
</feature>